<dbReference type="AlphaFoldDB" id="A0A168QA00"/>
<dbReference type="InParanoid" id="A0A168QA00"/>
<comment type="similarity">
    <text evidence="7">Belongs to the ubiquitin-conjugating enzyme family.</text>
</comment>
<dbReference type="OMA" id="ANFKHFF"/>
<dbReference type="PROSITE" id="PS50127">
    <property type="entry name" value="UBC_2"/>
    <property type="match status" value="1"/>
</dbReference>
<evidence type="ECO:0000256" key="5">
    <source>
        <dbReference type="ARBA" id="ARBA00022840"/>
    </source>
</evidence>
<feature type="active site" description="Glycyl thioester intermediate" evidence="6">
    <location>
        <position position="86"/>
    </location>
</feature>
<dbReference type="GO" id="GO:0061631">
    <property type="term" value="F:ubiquitin conjugating enzyme activity"/>
    <property type="evidence" value="ECO:0007669"/>
    <property type="project" value="UniProtKB-EC"/>
</dbReference>
<dbReference type="InterPro" id="IPR023313">
    <property type="entry name" value="UBQ-conjugating_AS"/>
</dbReference>
<dbReference type="FunFam" id="3.10.110.10:FF:000020">
    <property type="entry name" value="Ubiquitin-conjugating enzyme E2 N"/>
    <property type="match status" value="1"/>
</dbReference>
<keyword evidence="4 7" id="KW-0833">Ubl conjugation pathway</keyword>
<name>A0A168QA00_ABSGL</name>
<evidence type="ECO:0000256" key="7">
    <source>
        <dbReference type="RuleBase" id="RU362109"/>
    </source>
</evidence>
<sequence length="149" mass="17043">MSLPKRILKETERLLADPEPGIQATPHEDNLRYFDVVISGPTQSPFEGGHFRLELFLPEEYPMAAPKVRFLTKIYHPNIDKLGRICLDILKDKWSPALQIRTVLLSIQALLSAPNPEDPLANDVAQHWKEDEKEAIDTARKWTVQYASQ</sequence>
<dbReference type="STRING" id="4829.A0A168QA00"/>
<accession>A0A168QA00</accession>
<dbReference type="InterPro" id="IPR000608">
    <property type="entry name" value="UBC"/>
</dbReference>
<dbReference type="EMBL" id="LT554349">
    <property type="protein sequence ID" value="SAM04040.1"/>
    <property type="molecule type" value="Genomic_DNA"/>
</dbReference>
<protein>
    <recommendedName>
        <fullName evidence="1">E2 ubiquitin-conjugating enzyme</fullName>
        <ecNumber evidence="1">2.3.2.23</ecNumber>
    </recommendedName>
</protein>
<evidence type="ECO:0000256" key="1">
    <source>
        <dbReference type="ARBA" id="ARBA00012486"/>
    </source>
</evidence>
<gene>
    <name evidence="9" type="primary">ABSGL_09900.1 scaffold 11783</name>
</gene>
<reference evidence="9" key="1">
    <citation type="submission" date="2016-04" db="EMBL/GenBank/DDBJ databases">
        <authorList>
            <person name="Evans L.H."/>
            <person name="Alamgir A."/>
            <person name="Owens N."/>
            <person name="Weber N.D."/>
            <person name="Virtaneva K."/>
            <person name="Barbian K."/>
            <person name="Babar A."/>
            <person name="Rosenke K."/>
        </authorList>
    </citation>
    <scope>NUCLEOTIDE SEQUENCE [LARGE SCALE GENOMIC DNA]</scope>
    <source>
        <strain evidence="9">CBS 101.48</strain>
    </source>
</reference>
<dbReference type="PROSITE" id="PS00183">
    <property type="entry name" value="UBC_1"/>
    <property type="match status" value="1"/>
</dbReference>
<organism evidence="9">
    <name type="scientific">Absidia glauca</name>
    <name type="common">Pin mould</name>
    <dbReference type="NCBI Taxonomy" id="4829"/>
    <lineage>
        <taxon>Eukaryota</taxon>
        <taxon>Fungi</taxon>
        <taxon>Fungi incertae sedis</taxon>
        <taxon>Mucoromycota</taxon>
        <taxon>Mucoromycotina</taxon>
        <taxon>Mucoromycetes</taxon>
        <taxon>Mucorales</taxon>
        <taxon>Cunninghamellaceae</taxon>
        <taxon>Absidia</taxon>
    </lineage>
</organism>
<dbReference type="EC" id="2.3.2.23" evidence="1"/>
<feature type="domain" description="UBC core" evidence="8">
    <location>
        <begin position="2"/>
        <end position="148"/>
    </location>
</feature>
<evidence type="ECO:0000256" key="3">
    <source>
        <dbReference type="ARBA" id="ARBA00022741"/>
    </source>
</evidence>
<dbReference type="Gene3D" id="3.10.110.10">
    <property type="entry name" value="Ubiquitin Conjugating Enzyme"/>
    <property type="match status" value="1"/>
</dbReference>
<dbReference type="SUPFAM" id="SSF54495">
    <property type="entry name" value="UBC-like"/>
    <property type="match status" value="1"/>
</dbReference>
<dbReference type="InterPro" id="IPR016135">
    <property type="entry name" value="UBQ-conjugating_enzyme/RWD"/>
</dbReference>
<keyword evidence="5 7" id="KW-0067">ATP-binding</keyword>
<evidence type="ECO:0000256" key="6">
    <source>
        <dbReference type="PROSITE-ProRule" id="PRU10133"/>
    </source>
</evidence>
<dbReference type="PANTHER" id="PTHR24068">
    <property type="entry name" value="UBIQUITIN-CONJUGATING ENZYME E2"/>
    <property type="match status" value="1"/>
</dbReference>
<evidence type="ECO:0000313" key="10">
    <source>
        <dbReference type="Proteomes" id="UP000078561"/>
    </source>
</evidence>
<dbReference type="Pfam" id="PF00179">
    <property type="entry name" value="UQ_con"/>
    <property type="match status" value="1"/>
</dbReference>
<evidence type="ECO:0000256" key="4">
    <source>
        <dbReference type="ARBA" id="ARBA00022786"/>
    </source>
</evidence>
<keyword evidence="10" id="KW-1185">Reference proteome</keyword>
<evidence type="ECO:0000313" key="9">
    <source>
        <dbReference type="EMBL" id="SAM04040.1"/>
    </source>
</evidence>
<dbReference type="OrthoDB" id="7851174at2759"/>
<proteinExistence type="inferred from homology"/>
<evidence type="ECO:0000256" key="2">
    <source>
        <dbReference type="ARBA" id="ARBA00022679"/>
    </source>
</evidence>
<evidence type="ECO:0000259" key="8">
    <source>
        <dbReference type="PROSITE" id="PS50127"/>
    </source>
</evidence>
<keyword evidence="3 7" id="KW-0547">Nucleotide-binding</keyword>
<dbReference type="GO" id="GO:0005524">
    <property type="term" value="F:ATP binding"/>
    <property type="evidence" value="ECO:0007669"/>
    <property type="project" value="UniProtKB-UniRule"/>
</dbReference>
<dbReference type="CDD" id="cd23813">
    <property type="entry name" value="UBCc_UBE2N"/>
    <property type="match status" value="1"/>
</dbReference>
<dbReference type="SMART" id="SM00212">
    <property type="entry name" value="UBCc"/>
    <property type="match status" value="1"/>
</dbReference>
<dbReference type="FunCoup" id="A0A168QA00">
    <property type="interactions" value="827"/>
</dbReference>
<dbReference type="Proteomes" id="UP000078561">
    <property type="component" value="Unassembled WGS sequence"/>
</dbReference>
<keyword evidence="2" id="KW-0808">Transferase</keyword>